<name>A0A9N9CDA4_9GLOM</name>
<proteinExistence type="predicted"/>
<dbReference type="AlphaFoldDB" id="A0A9N9CDA4"/>
<accession>A0A9N9CDA4</accession>
<gene>
    <name evidence="1" type="ORF">ALEPTO_LOCUS7913</name>
</gene>
<organism evidence="1 2">
    <name type="scientific">Ambispora leptoticha</name>
    <dbReference type="NCBI Taxonomy" id="144679"/>
    <lineage>
        <taxon>Eukaryota</taxon>
        <taxon>Fungi</taxon>
        <taxon>Fungi incertae sedis</taxon>
        <taxon>Mucoromycota</taxon>
        <taxon>Glomeromycotina</taxon>
        <taxon>Glomeromycetes</taxon>
        <taxon>Archaeosporales</taxon>
        <taxon>Ambisporaceae</taxon>
        <taxon>Ambispora</taxon>
    </lineage>
</organism>
<sequence length="259" mass="29805">MSNSILLEFRNYYSFSFGRLCLGVKVLGSVFESVIFLSDWLSARVVSSSISGKGGVVIVGGVEGWNANHEILLVTQNYFGSQRLKQEKEQELLNKIRKKLHQAINQGEYQEAELKLALKLKTYEELYNFPYGHLFSEELAEWKKIYQNPEQDKKGRNLLDEQYRLHYDFCGDLGIKKIEQQAFTSYQPKFQLFRAQVSDVKLTVVDSAGAFRQLGQMLLDAKMVLTIGPTEMTDLNKAFFSKMEEHEEVLFPNNPTFTK</sequence>
<dbReference type="Proteomes" id="UP000789508">
    <property type="component" value="Unassembled WGS sequence"/>
</dbReference>
<keyword evidence="2" id="KW-1185">Reference proteome</keyword>
<dbReference type="EMBL" id="CAJVPS010003889">
    <property type="protein sequence ID" value="CAG8595808.1"/>
    <property type="molecule type" value="Genomic_DNA"/>
</dbReference>
<dbReference type="OrthoDB" id="2487793at2759"/>
<evidence type="ECO:0000313" key="2">
    <source>
        <dbReference type="Proteomes" id="UP000789508"/>
    </source>
</evidence>
<comment type="caution">
    <text evidence="1">The sequence shown here is derived from an EMBL/GenBank/DDBJ whole genome shotgun (WGS) entry which is preliminary data.</text>
</comment>
<reference evidence="1" key="1">
    <citation type="submission" date="2021-06" db="EMBL/GenBank/DDBJ databases">
        <authorList>
            <person name="Kallberg Y."/>
            <person name="Tangrot J."/>
            <person name="Rosling A."/>
        </authorList>
    </citation>
    <scope>NUCLEOTIDE SEQUENCE</scope>
    <source>
        <strain evidence="1">FL130A</strain>
    </source>
</reference>
<protein>
    <submittedName>
        <fullName evidence="1">11078_t:CDS:1</fullName>
    </submittedName>
</protein>
<evidence type="ECO:0000313" key="1">
    <source>
        <dbReference type="EMBL" id="CAG8595808.1"/>
    </source>
</evidence>